<accession>A0ABN2S2C7</accession>
<feature type="transmembrane region" description="Helical" evidence="2">
    <location>
        <begin position="136"/>
        <end position="156"/>
    </location>
</feature>
<keyword evidence="4" id="KW-1185">Reference proteome</keyword>
<dbReference type="EMBL" id="BAAAPU010000007">
    <property type="protein sequence ID" value="GAA1979013.1"/>
    <property type="molecule type" value="Genomic_DNA"/>
</dbReference>
<dbReference type="Proteomes" id="UP001500013">
    <property type="component" value="Unassembled WGS sequence"/>
</dbReference>
<evidence type="ECO:0000256" key="2">
    <source>
        <dbReference type="SAM" id="Phobius"/>
    </source>
</evidence>
<gene>
    <name evidence="3" type="ORF">GCM10009817_19470</name>
</gene>
<feature type="region of interest" description="Disordered" evidence="1">
    <location>
        <begin position="1"/>
        <end position="58"/>
    </location>
</feature>
<feature type="region of interest" description="Disordered" evidence="1">
    <location>
        <begin position="169"/>
        <end position="204"/>
    </location>
</feature>
<keyword evidence="2" id="KW-1133">Transmembrane helix</keyword>
<feature type="compositionally biased region" description="Basic and acidic residues" evidence="1">
    <location>
        <begin position="1"/>
        <end position="13"/>
    </location>
</feature>
<keyword evidence="2" id="KW-0472">Membrane</keyword>
<reference evidence="3 4" key="1">
    <citation type="journal article" date="2019" name="Int. J. Syst. Evol. Microbiol.">
        <title>The Global Catalogue of Microorganisms (GCM) 10K type strain sequencing project: providing services to taxonomists for standard genome sequencing and annotation.</title>
        <authorList>
            <consortium name="The Broad Institute Genomics Platform"/>
            <consortium name="The Broad Institute Genome Sequencing Center for Infectious Disease"/>
            <person name="Wu L."/>
            <person name="Ma J."/>
        </authorList>
    </citation>
    <scope>NUCLEOTIDE SEQUENCE [LARGE SCALE GENOMIC DNA]</scope>
    <source>
        <strain evidence="3 4">JCM 15628</strain>
    </source>
</reference>
<feature type="compositionally biased region" description="Low complexity" evidence="1">
    <location>
        <begin position="176"/>
        <end position="201"/>
    </location>
</feature>
<dbReference type="RefSeq" id="WP_344061208.1">
    <property type="nucleotide sequence ID" value="NZ_BAAAPU010000007.1"/>
</dbReference>
<evidence type="ECO:0000313" key="3">
    <source>
        <dbReference type="EMBL" id="GAA1979013.1"/>
    </source>
</evidence>
<sequence>MDEPAHTPEHPSRPDPPTGSGPGDPALPDVTSSFDGELDGELDEELDGALDGGPDSETDRHVRALLAAQPEPGPMPAEVSDRISAALLEAARLRVDPGPLSRTDAATDTPAAHLTAGGALLPLPSRLDRPNRPKPAYLVAAVAAAALVVAGGASALHVTKRPNGAAAIGDAYSSRTPATTPATPATPATPTALTPSTQPPTSDGLHVQLSRTAYGAGTLAAQARALLDHPGPSVRDLAAESPAIGPIATPIGLESCLEALGALDATHPTLDAVSVDLATYDGKPAAVLVVTRAGASTAWAVARSCTTGSPGVLKGATPVP</sequence>
<protein>
    <submittedName>
        <fullName evidence="3">Uncharacterized protein</fullName>
    </submittedName>
</protein>
<evidence type="ECO:0000313" key="4">
    <source>
        <dbReference type="Proteomes" id="UP001500013"/>
    </source>
</evidence>
<feature type="compositionally biased region" description="Acidic residues" evidence="1">
    <location>
        <begin position="36"/>
        <end position="48"/>
    </location>
</feature>
<name>A0ABN2S2C7_9MICO</name>
<organism evidence="3 4">
    <name type="scientific">Terrabacter lapilli</name>
    <dbReference type="NCBI Taxonomy" id="436231"/>
    <lineage>
        <taxon>Bacteria</taxon>
        <taxon>Bacillati</taxon>
        <taxon>Actinomycetota</taxon>
        <taxon>Actinomycetes</taxon>
        <taxon>Micrococcales</taxon>
        <taxon>Intrasporangiaceae</taxon>
        <taxon>Terrabacter</taxon>
    </lineage>
</organism>
<keyword evidence="2" id="KW-0812">Transmembrane</keyword>
<proteinExistence type="predicted"/>
<comment type="caution">
    <text evidence="3">The sequence shown here is derived from an EMBL/GenBank/DDBJ whole genome shotgun (WGS) entry which is preliminary data.</text>
</comment>
<evidence type="ECO:0000256" key="1">
    <source>
        <dbReference type="SAM" id="MobiDB-lite"/>
    </source>
</evidence>